<organism evidence="2 3">
    <name type="scientific">Novipirellula artificiosorum</name>
    <dbReference type="NCBI Taxonomy" id="2528016"/>
    <lineage>
        <taxon>Bacteria</taxon>
        <taxon>Pseudomonadati</taxon>
        <taxon>Planctomycetota</taxon>
        <taxon>Planctomycetia</taxon>
        <taxon>Pirellulales</taxon>
        <taxon>Pirellulaceae</taxon>
        <taxon>Novipirellula</taxon>
    </lineage>
</organism>
<protein>
    <submittedName>
        <fullName evidence="2">Alpha/beta hydrolase family protein</fullName>
    </submittedName>
</protein>
<keyword evidence="2" id="KW-0378">Hydrolase</keyword>
<accession>A0A5C6DLT6</accession>
<comment type="caution">
    <text evidence="2">The sequence shown here is derived from an EMBL/GenBank/DDBJ whole genome shotgun (WGS) entry which is preliminary data.</text>
</comment>
<gene>
    <name evidence="2" type="ORF">Poly41_32310</name>
</gene>
<dbReference type="AlphaFoldDB" id="A0A5C6DLT6"/>
<dbReference type="Pfam" id="PF12697">
    <property type="entry name" value="Abhydrolase_6"/>
    <property type="match status" value="1"/>
</dbReference>
<dbReference type="Proteomes" id="UP000319143">
    <property type="component" value="Unassembled WGS sequence"/>
</dbReference>
<evidence type="ECO:0000259" key="1">
    <source>
        <dbReference type="Pfam" id="PF12697"/>
    </source>
</evidence>
<dbReference type="InterPro" id="IPR000073">
    <property type="entry name" value="AB_hydrolase_1"/>
</dbReference>
<evidence type="ECO:0000313" key="3">
    <source>
        <dbReference type="Proteomes" id="UP000319143"/>
    </source>
</evidence>
<dbReference type="PANTHER" id="PTHR37946">
    <property type="entry name" value="SLL1969 PROTEIN"/>
    <property type="match status" value="1"/>
</dbReference>
<dbReference type="SUPFAM" id="SSF53474">
    <property type="entry name" value="alpha/beta-Hydrolases"/>
    <property type="match status" value="1"/>
</dbReference>
<dbReference type="RefSeq" id="WP_146527341.1">
    <property type="nucleotide sequence ID" value="NZ_SJPV01000005.1"/>
</dbReference>
<evidence type="ECO:0000313" key="2">
    <source>
        <dbReference type="EMBL" id="TWU37104.1"/>
    </source>
</evidence>
<name>A0A5C6DLT6_9BACT</name>
<sequence>MLAQRLYRTHVLVVAFAVWVLSSSGCLMTRVKWIEPNDDLPHRCRCGKPSEQVAAAEQVYEIASEQEEQCLDACVDSYFEVVLLTADDDSQACQQCCVSALHKRALRKLVITCQKFGRFDSGEGFTIHRNGQTEVLPIAYHGFAWRPDDFHLLTPVGDYQTNALQNHYRRPGLGIPLVVSRCGTGQRPFLRKQSTFSATIRLKYEGPLECDPTEAFPDVHFEMYDPMRVDTVWTPRGPVNIARDLSAPIAFALRDERSTIIDDFIAPDDAVNEDQLYMIEPYQPGKVPVVLVHGLLSNPFTWVDLINELISQPGFMDHFQLWLFEYPTGRAFLRDAASLRQQLRLAQQTLDPHQQDPQLRNMVMIGHSLGGLVTQLQITSSGDQLWQSAANRPLEELLLSEEERQNLAELFYFEPSSCVSRVVFIGTPHRGAAAANRCVGRLASSFVSVSQQRKQEYEAMIRNNPGVFSDEIERRIPTSIDLLEPRSPLLQAIDALPVNPKVQIHSLVGNHCLTFKLGRSDGVVPVESARDPRAVSERIVNATHSKLKSHPDSVEEILAILQLHLESSRCMQVEQAILEVAANPLSLSTAE</sequence>
<dbReference type="Gene3D" id="3.40.50.1820">
    <property type="entry name" value="alpha/beta hydrolase"/>
    <property type="match status" value="1"/>
</dbReference>
<dbReference type="InterPro" id="IPR029058">
    <property type="entry name" value="AB_hydrolase_fold"/>
</dbReference>
<dbReference type="PANTHER" id="PTHR37946:SF1">
    <property type="entry name" value="SLL1969 PROTEIN"/>
    <property type="match status" value="1"/>
</dbReference>
<dbReference type="OrthoDB" id="869379at2"/>
<dbReference type="GO" id="GO:0016787">
    <property type="term" value="F:hydrolase activity"/>
    <property type="evidence" value="ECO:0007669"/>
    <property type="project" value="UniProtKB-KW"/>
</dbReference>
<keyword evidence="3" id="KW-1185">Reference proteome</keyword>
<reference evidence="2 3" key="1">
    <citation type="submission" date="2019-02" db="EMBL/GenBank/DDBJ databases">
        <title>Deep-cultivation of Planctomycetes and their phenomic and genomic characterization uncovers novel biology.</title>
        <authorList>
            <person name="Wiegand S."/>
            <person name="Jogler M."/>
            <person name="Boedeker C."/>
            <person name="Pinto D."/>
            <person name="Vollmers J."/>
            <person name="Rivas-Marin E."/>
            <person name="Kohn T."/>
            <person name="Peeters S.H."/>
            <person name="Heuer A."/>
            <person name="Rast P."/>
            <person name="Oberbeckmann S."/>
            <person name="Bunk B."/>
            <person name="Jeske O."/>
            <person name="Meyerdierks A."/>
            <person name="Storesund J.E."/>
            <person name="Kallscheuer N."/>
            <person name="Luecker S."/>
            <person name="Lage O.M."/>
            <person name="Pohl T."/>
            <person name="Merkel B.J."/>
            <person name="Hornburger P."/>
            <person name="Mueller R.-W."/>
            <person name="Bruemmer F."/>
            <person name="Labrenz M."/>
            <person name="Spormann A.M."/>
            <person name="Op Den Camp H."/>
            <person name="Overmann J."/>
            <person name="Amann R."/>
            <person name="Jetten M.S.M."/>
            <person name="Mascher T."/>
            <person name="Medema M.H."/>
            <person name="Devos D.P."/>
            <person name="Kaster A.-K."/>
            <person name="Ovreas L."/>
            <person name="Rohde M."/>
            <person name="Galperin M.Y."/>
            <person name="Jogler C."/>
        </authorList>
    </citation>
    <scope>NUCLEOTIDE SEQUENCE [LARGE SCALE GENOMIC DNA]</scope>
    <source>
        <strain evidence="2 3">Poly41</strain>
    </source>
</reference>
<dbReference type="EMBL" id="SJPV01000005">
    <property type="protein sequence ID" value="TWU37104.1"/>
    <property type="molecule type" value="Genomic_DNA"/>
</dbReference>
<dbReference type="PROSITE" id="PS51257">
    <property type="entry name" value="PROKAR_LIPOPROTEIN"/>
    <property type="match status" value="1"/>
</dbReference>
<feature type="domain" description="AB hydrolase-1" evidence="1">
    <location>
        <begin position="289"/>
        <end position="555"/>
    </location>
</feature>
<proteinExistence type="predicted"/>